<gene>
    <name evidence="1" type="ORF">LTRI10_LOCUS15933</name>
</gene>
<protein>
    <submittedName>
        <fullName evidence="1">Uncharacterized protein</fullName>
    </submittedName>
</protein>
<accession>A0AAV2DM21</accession>
<organism evidence="1 2">
    <name type="scientific">Linum trigynum</name>
    <dbReference type="NCBI Taxonomy" id="586398"/>
    <lineage>
        <taxon>Eukaryota</taxon>
        <taxon>Viridiplantae</taxon>
        <taxon>Streptophyta</taxon>
        <taxon>Embryophyta</taxon>
        <taxon>Tracheophyta</taxon>
        <taxon>Spermatophyta</taxon>
        <taxon>Magnoliopsida</taxon>
        <taxon>eudicotyledons</taxon>
        <taxon>Gunneridae</taxon>
        <taxon>Pentapetalae</taxon>
        <taxon>rosids</taxon>
        <taxon>fabids</taxon>
        <taxon>Malpighiales</taxon>
        <taxon>Linaceae</taxon>
        <taxon>Linum</taxon>
    </lineage>
</organism>
<dbReference type="EMBL" id="OZ034816">
    <property type="protein sequence ID" value="CAL1374041.1"/>
    <property type="molecule type" value="Genomic_DNA"/>
</dbReference>
<dbReference type="Proteomes" id="UP001497516">
    <property type="component" value="Chromosome 3"/>
</dbReference>
<evidence type="ECO:0000313" key="2">
    <source>
        <dbReference type="Proteomes" id="UP001497516"/>
    </source>
</evidence>
<keyword evidence="2" id="KW-1185">Reference proteome</keyword>
<dbReference type="AlphaFoldDB" id="A0AAV2DM21"/>
<evidence type="ECO:0000313" key="1">
    <source>
        <dbReference type="EMBL" id="CAL1374041.1"/>
    </source>
</evidence>
<name>A0AAV2DM21_9ROSI</name>
<reference evidence="1 2" key="1">
    <citation type="submission" date="2024-04" db="EMBL/GenBank/DDBJ databases">
        <authorList>
            <person name="Fracassetti M."/>
        </authorList>
    </citation>
    <scope>NUCLEOTIDE SEQUENCE [LARGE SCALE GENOMIC DNA]</scope>
</reference>
<sequence length="121" mass="13509">MLDYTCRPPRPTGSFVFSGGIQHRSGPFLPIQHWRFRYAENLTPARIQAGTGVFIPRIPIPPPSPTSTICRAVVVGAARVGKKHLIMNGGETSNTREKKDDDYFPDELLPLGLCLPEDWTY</sequence>
<proteinExistence type="predicted"/>